<keyword evidence="3 6" id="KW-0732">Signal</keyword>
<dbReference type="InterPro" id="IPR052062">
    <property type="entry name" value="Murein_DD/LD_carboxypeptidase"/>
</dbReference>
<comment type="similarity">
    <text evidence="1">Belongs to the peptidase C40 family.</text>
</comment>
<gene>
    <name evidence="8" type="ORF">HP397_03870</name>
</gene>
<reference evidence="8 9" key="1">
    <citation type="submission" date="2020-05" db="EMBL/GenBank/DDBJ databases">
        <title>Streptobacillus felis strain LHL191014123.</title>
        <authorList>
            <person name="Fawzy A."/>
            <person name="Rau J."/>
            <person name="Risse K."/>
            <person name="Schauerte N."/>
            <person name="Geiger C."/>
            <person name="Blom J."/>
            <person name="Imirzalioglu C."/>
            <person name="Falgenhauer J."/>
            <person name="Bach A."/>
            <person name="Herden C."/>
            <person name="Eisenberg T."/>
        </authorList>
    </citation>
    <scope>NUCLEOTIDE SEQUENCE [LARGE SCALE GENOMIC DNA]</scope>
    <source>
        <strain evidence="8 9">LHL191014123</strain>
    </source>
</reference>
<dbReference type="OrthoDB" id="9807055at2"/>
<keyword evidence="5" id="KW-0788">Thiol protease</keyword>
<sequence length="211" mass="23832">MLRYKKMILVLSLALLPVTSFSATKISLKKSSAKSQRELVMQDSNSILFDSEYIHDQSYIDKKINEIEESVMSMSGVYNSLDNIILKNKLFSAFDKWAGTKYRLGGTGQGGIDCSALTREVFRDVFGYELPRVSVDQVQKGRKIARAEMKPGDILFFRPENRVNHVAVYIGNSLFINASSSQGVVLSSLNNSYWGKYFKYAVRVDAAREVR</sequence>
<feature type="signal peptide" evidence="6">
    <location>
        <begin position="1"/>
        <end position="22"/>
    </location>
</feature>
<evidence type="ECO:0000256" key="5">
    <source>
        <dbReference type="ARBA" id="ARBA00022807"/>
    </source>
</evidence>
<dbReference type="PROSITE" id="PS51935">
    <property type="entry name" value="NLPC_P60"/>
    <property type="match status" value="1"/>
</dbReference>
<organism evidence="8 9">
    <name type="scientific">Streptobacillus felis</name>
    <dbReference type="NCBI Taxonomy" id="1384509"/>
    <lineage>
        <taxon>Bacteria</taxon>
        <taxon>Fusobacteriati</taxon>
        <taxon>Fusobacteriota</taxon>
        <taxon>Fusobacteriia</taxon>
        <taxon>Fusobacteriales</taxon>
        <taxon>Leptotrichiaceae</taxon>
        <taxon>Streptobacillus</taxon>
    </lineage>
</organism>
<evidence type="ECO:0000259" key="7">
    <source>
        <dbReference type="PROSITE" id="PS51935"/>
    </source>
</evidence>
<dbReference type="Proteomes" id="UP000526184">
    <property type="component" value="Unassembled WGS sequence"/>
</dbReference>
<accession>A0A7Z0PF00</accession>
<dbReference type="EMBL" id="JABMKT010000017">
    <property type="protein sequence ID" value="NYV27957.1"/>
    <property type="molecule type" value="Genomic_DNA"/>
</dbReference>
<keyword evidence="4" id="KW-0378">Hydrolase</keyword>
<evidence type="ECO:0000256" key="2">
    <source>
        <dbReference type="ARBA" id="ARBA00022670"/>
    </source>
</evidence>
<feature type="domain" description="NlpC/P60" evidence="7">
    <location>
        <begin position="84"/>
        <end position="205"/>
    </location>
</feature>
<evidence type="ECO:0000256" key="1">
    <source>
        <dbReference type="ARBA" id="ARBA00007074"/>
    </source>
</evidence>
<dbReference type="SUPFAM" id="SSF54001">
    <property type="entry name" value="Cysteine proteinases"/>
    <property type="match status" value="1"/>
</dbReference>
<evidence type="ECO:0000256" key="4">
    <source>
        <dbReference type="ARBA" id="ARBA00022801"/>
    </source>
</evidence>
<dbReference type="InterPro" id="IPR038765">
    <property type="entry name" value="Papain-like_cys_pep_sf"/>
</dbReference>
<feature type="chain" id="PRO_5030681025" evidence="6">
    <location>
        <begin position="23"/>
        <end position="211"/>
    </location>
</feature>
<dbReference type="PANTHER" id="PTHR47360">
    <property type="entry name" value="MUREIN DD-ENDOPEPTIDASE MEPS/MUREIN LD-CARBOXYPEPTIDASE"/>
    <property type="match status" value="1"/>
</dbReference>
<keyword evidence="2" id="KW-0645">Protease</keyword>
<evidence type="ECO:0000313" key="8">
    <source>
        <dbReference type="EMBL" id="NYV27957.1"/>
    </source>
</evidence>
<dbReference type="RefSeq" id="WP_067321009.1">
    <property type="nucleotide sequence ID" value="NZ_CBCRWS010000001.1"/>
</dbReference>
<dbReference type="InterPro" id="IPR000064">
    <property type="entry name" value="NLP_P60_dom"/>
</dbReference>
<dbReference type="GO" id="GO:0006508">
    <property type="term" value="P:proteolysis"/>
    <property type="evidence" value="ECO:0007669"/>
    <property type="project" value="UniProtKB-KW"/>
</dbReference>
<proteinExistence type="inferred from homology"/>
<name>A0A7Z0PF00_9FUSO</name>
<evidence type="ECO:0000256" key="6">
    <source>
        <dbReference type="SAM" id="SignalP"/>
    </source>
</evidence>
<dbReference type="Pfam" id="PF00877">
    <property type="entry name" value="NLPC_P60"/>
    <property type="match status" value="1"/>
</dbReference>
<keyword evidence="9" id="KW-1185">Reference proteome</keyword>
<dbReference type="PANTHER" id="PTHR47360:SF1">
    <property type="entry name" value="ENDOPEPTIDASE NLPC-RELATED"/>
    <property type="match status" value="1"/>
</dbReference>
<dbReference type="GO" id="GO:0008234">
    <property type="term" value="F:cysteine-type peptidase activity"/>
    <property type="evidence" value="ECO:0007669"/>
    <property type="project" value="UniProtKB-KW"/>
</dbReference>
<evidence type="ECO:0000313" key="9">
    <source>
        <dbReference type="Proteomes" id="UP000526184"/>
    </source>
</evidence>
<comment type="caution">
    <text evidence="8">The sequence shown here is derived from an EMBL/GenBank/DDBJ whole genome shotgun (WGS) entry which is preliminary data.</text>
</comment>
<evidence type="ECO:0000256" key="3">
    <source>
        <dbReference type="ARBA" id="ARBA00022729"/>
    </source>
</evidence>
<protein>
    <submittedName>
        <fullName evidence="8">C40 family peptidase</fullName>
    </submittedName>
</protein>
<dbReference type="Gene3D" id="3.90.1720.10">
    <property type="entry name" value="endopeptidase domain like (from Nostoc punctiforme)"/>
    <property type="match status" value="1"/>
</dbReference>
<dbReference type="AlphaFoldDB" id="A0A7Z0PF00"/>